<dbReference type="Proteomes" id="UP001597097">
    <property type="component" value="Unassembled WGS sequence"/>
</dbReference>
<protein>
    <submittedName>
        <fullName evidence="1">Uncharacterized protein</fullName>
    </submittedName>
</protein>
<dbReference type="EMBL" id="JBHUCM010000045">
    <property type="protein sequence ID" value="MFD1545062.1"/>
    <property type="molecule type" value="Genomic_DNA"/>
</dbReference>
<dbReference type="RefSeq" id="WP_219529018.1">
    <property type="nucleotide sequence ID" value="NZ_JAHKRM010000005.1"/>
</dbReference>
<evidence type="ECO:0000313" key="2">
    <source>
        <dbReference type="Proteomes" id="UP001597097"/>
    </source>
</evidence>
<evidence type="ECO:0000313" key="1">
    <source>
        <dbReference type="EMBL" id="MFD1545062.1"/>
    </source>
</evidence>
<gene>
    <name evidence="1" type="ORF">ACFSJ0_49030</name>
</gene>
<reference evidence="2" key="1">
    <citation type="journal article" date="2019" name="Int. J. Syst. Evol. Microbiol.">
        <title>The Global Catalogue of Microorganisms (GCM) 10K type strain sequencing project: providing services to taxonomists for standard genome sequencing and annotation.</title>
        <authorList>
            <consortium name="The Broad Institute Genomics Platform"/>
            <consortium name="The Broad Institute Genome Sequencing Center for Infectious Disease"/>
            <person name="Wu L."/>
            <person name="Ma J."/>
        </authorList>
    </citation>
    <scope>NUCLEOTIDE SEQUENCE [LARGE SCALE GENOMIC DNA]</scope>
    <source>
        <strain evidence="2">CGMCC 1.15399</strain>
    </source>
</reference>
<proteinExistence type="predicted"/>
<comment type="caution">
    <text evidence="1">The sequence shown here is derived from an EMBL/GenBank/DDBJ whole genome shotgun (WGS) entry which is preliminary data.</text>
</comment>
<sequence>MPGSLSGDGFAMVKSGAALFPAFGVCHAPSTISSFPAEPDEVAPSPASLI</sequence>
<accession>A0ABW4GUV6</accession>
<organism evidence="1 2">
    <name type="scientific">Nonomuraea guangzhouensis</name>
    <dbReference type="NCBI Taxonomy" id="1291555"/>
    <lineage>
        <taxon>Bacteria</taxon>
        <taxon>Bacillati</taxon>
        <taxon>Actinomycetota</taxon>
        <taxon>Actinomycetes</taxon>
        <taxon>Streptosporangiales</taxon>
        <taxon>Streptosporangiaceae</taxon>
        <taxon>Nonomuraea</taxon>
    </lineage>
</organism>
<name>A0ABW4GUV6_9ACTN</name>
<keyword evidence="2" id="KW-1185">Reference proteome</keyword>